<dbReference type="OrthoDB" id="9811997at2"/>
<dbReference type="CDD" id="cd00085">
    <property type="entry name" value="HNHc"/>
    <property type="match status" value="1"/>
</dbReference>
<organism evidence="7 8">
    <name type="scientific">Siminovitchia fortis</name>
    <dbReference type="NCBI Taxonomy" id="254758"/>
    <lineage>
        <taxon>Bacteria</taxon>
        <taxon>Bacillati</taxon>
        <taxon>Bacillota</taxon>
        <taxon>Bacilli</taxon>
        <taxon>Bacillales</taxon>
        <taxon>Bacillaceae</taxon>
        <taxon>Siminovitchia</taxon>
    </lineage>
</organism>
<evidence type="ECO:0000259" key="6">
    <source>
        <dbReference type="SMART" id="SM00507"/>
    </source>
</evidence>
<evidence type="ECO:0000256" key="2">
    <source>
        <dbReference type="ARBA" id="ARBA00022801"/>
    </source>
</evidence>
<comment type="similarity">
    <text evidence="3">Belongs to the HNH nuclease family.</text>
</comment>
<dbReference type="InterPro" id="IPR002711">
    <property type="entry name" value="HNH"/>
</dbReference>
<dbReference type="GO" id="GO:0016787">
    <property type="term" value="F:hydrolase activity"/>
    <property type="evidence" value="ECO:0007669"/>
    <property type="project" value="UniProtKB-KW"/>
</dbReference>
<keyword evidence="8" id="KW-1185">Reference proteome</keyword>
<name>A0A443IMR7_9BACI</name>
<dbReference type="EMBL" id="QYTU02000034">
    <property type="protein sequence ID" value="RWR06739.1"/>
    <property type="molecule type" value="Genomic_DNA"/>
</dbReference>
<dbReference type="GO" id="GO:0008270">
    <property type="term" value="F:zinc ion binding"/>
    <property type="evidence" value="ECO:0007669"/>
    <property type="project" value="InterPro"/>
</dbReference>
<dbReference type="GO" id="GO:0004519">
    <property type="term" value="F:endonuclease activity"/>
    <property type="evidence" value="ECO:0007669"/>
    <property type="project" value="UniProtKB-KW"/>
</dbReference>
<dbReference type="GO" id="GO:0003676">
    <property type="term" value="F:nucleic acid binding"/>
    <property type="evidence" value="ECO:0007669"/>
    <property type="project" value="InterPro"/>
</dbReference>
<feature type="compositionally biased region" description="Basic and acidic residues" evidence="5">
    <location>
        <begin position="88"/>
        <end position="102"/>
    </location>
</feature>
<keyword evidence="2" id="KW-0378">Hydrolase</keyword>
<keyword evidence="1" id="KW-0540">Nuclease</keyword>
<keyword evidence="7" id="KW-0255">Endonuclease</keyword>
<dbReference type="SMART" id="SM00507">
    <property type="entry name" value="HNHc"/>
    <property type="match status" value="1"/>
</dbReference>
<evidence type="ECO:0000256" key="1">
    <source>
        <dbReference type="ARBA" id="ARBA00022722"/>
    </source>
</evidence>
<dbReference type="InterPro" id="IPR003615">
    <property type="entry name" value="HNH_nuc"/>
</dbReference>
<dbReference type="PANTHER" id="PTHR41286:SF1">
    <property type="entry name" value="HNH NUCLEASE YAJD-RELATED"/>
    <property type="match status" value="1"/>
</dbReference>
<evidence type="ECO:0000313" key="7">
    <source>
        <dbReference type="EMBL" id="RWR06739.1"/>
    </source>
</evidence>
<gene>
    <name evidence="7" type="ORF">D4N35_013825</name>
</gene>
<feature type="domain" description="HNH nuclease" evidence="6">
    <location>
        <begin position="32"/>
        <end position="88"/>
    </location>
</feature>
<evidence type="ECO:0000256" key="5">
    <source>
        <dbReference type="SAM" id="MobiDB-lite"/>
    </source>
</evidence>
<dbReference type="Gene3D" id="1.10.30.50">
    <property type="match status" value="1"/>
</dbReference>
<accession>A0A443IMR7</accession>
<dbReference type="Proteomes" id="UP000273811">
    <property type="component" value="Unassembled WGS sequence"/>
</dbReference>
<evidence type="ECO:0000256" key="4">
    <source>
        <dbReference type="ARBA" id="ARBA00040194"/>
    </source>
</evidence>
<evidence type="ECO:0000313" key="8">
    <source>
        <dbReference type="Proteomes" id="UP000273811"/>
    </source>
</evidence>
<dbReference type="PANTHER" id="PTHR41286">
    <property type="entry name" value="HNH NUCLEASE YAJD-RELATED"/>
    <property type="match status" value="1"/>
</dbReference>
<reference evidence="7" key="1">
    <citation type="submission" date="2018-12" db="EMBL/GenBank/DDBJ databases">
        <authorList>
            <person name="Sun L."/>
            <person name="Chen Z."/>
        </authorList>
    </citation>
    <scope>NUCLEOTIDE SEQUENCE [LARGE SCALE GENOMIC DNA]</scope>
    <source>
        <strain evidence="7">DSM 16012</strain>
    </source>
</reference>
<feature type="compositionally biased region" description="Basic and acidic residues" evidence="5">
    <location>
        <begin position="109"/>
        <end position="120"/>
    </location>
</feature>
<dbReference type="AlphaFoldDB" id="A0A443IMR7"/>
<protein>
    <recommendedName>
        <fullName evidence="4">Putative HNH nuclease YajD</fullName>
    </recommendedName>
</protein>
<evidence type="ECO:0000256" key="3">
    <source>
        <dbReference type="ARBA" id="ARBA00038412"/>
    </source>
</evidence>
<dbReference type="RefSeq" id="WP_120074669.1">
    <property type="nucleotide sequence ID" value="NZ_CP126113.1"/>
</dbReference>
<dbReference type="GO" id="GO:0005829">
    <property type="term" value="C:cytosol"/>
    <property type="evidence" value="ECO:0007669"/>
    <property type="project" value="TreeGrafter"/>
</dbReference>
<sequence>MAEYKAESHRRYDKHKRDQGAKKFYNSKAWQVCRSIALARDNYLCQECLKQGKITPYNVVHHIKSRKEYPELALDVDNLICVCHKCHNESHPEKGKGKENKKQTKRKIKVVESKPNREII</sequence>
<comment type="caution">
    <text evidence="7">The sequence shown here is derived from an EMBL/GenBank/DDBJ whole genome shotgun (WGS) entry which is preliminary data.</text>
</comment>
<feature type="region of interest" description="Disordered" evidence="5">
    <location>
        <begin position="88"/>
        <end position="120"/>
    </location>
</feature>
<dbReference type="Pfam" id="PF01844">
    <property type="entry name" value="HNH"/>
    <property type="match status" value="1"/>
</dbReference>
<proteinExistence type="inferred from homology"/>